<dbReference type="NCBIfam" id="TIGR01396">
    <property type="entry name" value="FlgB"/>
    <property type="match status" value="1"/>
</dbReference>
<evidence type="ECO:0000256" key="5">
    <source>
        <dbReference type="ARBA" id="ARBA00024934"/>
    </source>
</evidence>
<reference evidence="7 8" key="1">
    <citation type="journal article" date="2011" name="Stand. Genomic Sci.">
        <title>Complete genome sequence of the thermophilic sulfur-reducer Desulfurobacterium thermolithotrophum type strain (BSA(T)) from a deep-sea hydrothermal vent.</title>
        <authorList>
            <person name="Goker M."/>
            <person name="Daligault H."/>
            <person name="Mwirichia R."/>
            <person name="Lapidus A."/>
            <person name="Lucas S."/>
            <person name="Deshpande S."/>
            <person name="Pagani I."/>
            <person name="Tapia R."/>
            <person name="Cheng J.F."/>
            <person name="Goodwin L."/>
            <person name="Pitluck S."/>
            <person name="Liolios K."/>
            <person name="Ivanova N."/>
            <person name="Mavromatis K."/>
            <person name="Mikhailova N."/>
            <person name="Pati A."/>
            <person name="Chen A."/>
            <person name="Palaniappan K."/>
            <person name="Han C."/>
            <person name="Land M."/>
            <person name="Hauser L."/>
            <person name="Pan C."/>
            <person name="Brambilla E.M."/>
            <person name="Rohde M."/>
            <person name="Spring S."/>
            <person name="Sikorski J."/>
            <person name="Wirth R."/>
            <person name="Detter J.C."/>
            <person name="Woyke T."/>
            <person name="Bristow J."/>
            <person name="Eisen J.A."/>
            <person name="Markowitz V."/>
            <person name="Hugenholtz P."/>
            <person name="Kyrpides N.C."/>
            <person name="Klenk H.P."/>
        </authorList>
    </citation>
    <scope>NUCLEOTIDE SEQUENCE [LARGE SCALE GENOMIC DNA]</scope>
    <source>
        <strain evidence="8">DSM 11699 / BSA</strain>
    </source>
</reference>
<dbReference type="EMBL" id="CP002543">
    <property type="protein sequence ID" value="ADY73865.1"/>
    <property type="molecule type" value="Genomic_DNA"/>
</dbReference>
<comment type="subcellular location">
    <subcellularLocation>
        <location evidence="1 6">Bacterial flagellum basal body</location>
    </subcellularLocation>
</comment>
<dbReference type="InterPro" id="IPR006300">
    <property type="entry name" value="FlgB"/>
</dbReference>
<evidence type="ECO:0000256" key="2">
    <source>
        <dbReference type="ARBA" id="ARBA00009677"/>
    </source>
</evidence>
<keyword evidence="8" id="KW-1185">Reference proteome</keyword>
<dbReference type="eggNOG" id="COG1815">
    <property type="taxonomic scope" value="Bacteria"/>
</dbReference>
<evidence type="ECO:0000256" key="3">
    <source>
        <dbReference type="ARBA" id="ARBA00014376"/>
    </source>
</evidence>
<reference evidence="8" key="2">
    <citation type="submission" date="2011-02" db="EMBL/GenBank/DDBJ databases">
        <title>The complete genome of Desulfurobacterium thermolithotrophum DSM 11699.</title>
        <authorList>
            <consortium name="US DOE Joint Genome Institute (JGI-PGF)"/>
            <person name="Lucas S."/>
            <person name="Copeland A."/>
            <person name="Lapidus A."/>
            <person name="Bruce D."/>
            <person name="Goodwin L."/>
            <person name="Pitluck S."/>
            <person name="Kyrpides N."/>
            <person name="Mavromatis K."/>
            <person name="Pagani I."/>
            <person name="Ivanova N."/>
            <person name="Mikhailova N."/>
            <person name="Daligault H."/>
            <person name="Detter J.C."/>
            <person name="Tapia R."/>
            <person name="Han C."/>
            <person name="Land M."/>
            <person name="Hauser L."/>
            <person name="Markowitz V."/>
            <person name="Cheng J.-F."/>
            <person name="Hugenholtz P."/>
            <person name="Woyke T."/>
            <person name="Wu D."/>
            <person name="Spring S."/>
            <person name="Brambilla E."/>
            <person name="Klenk H.-P."/>
            <person name="Eisen J.A."/>
        </authorList>
    </citation>
    <scope>NUCLEOTIDE SEQUENCE [LARGE SCALE GENOMIC DNA]</scope>
    <source>
        <strain evidence="8">DSM 11699 / BSA</strain>
    </source>
</reference>
<gene>
    <name evidence="7" type="ordered locus">Dester_1229</name>
</gene>
<comment type="similarity">
    <text evidence="2 6">Belongs to the flagella basal body rod proteins family.</text>
</comment>
<evidence type="ECO:0000256" key="6">
    <source>
        <dbReference type="PIRNR" id="PIRNR002889"/>
    </source>
</evidence>
<dbReference type="KEGG" id="dte:Dester_1229"/>
<dbReference type="STRING" id="868864.Dester_1229"/>
<keyword evidence="7" id="KW-0966">Cell projection</keyword>
<dbReference type="OrthoDB" id="9792068at2"/>
<dbReference type="PIRSF" id="PIRSF002889">
    <property type="entry name" value="Rod_FlgB"/>
    <property type="match status" value="1"/>
</dbReference>
<keyword evidence="7" id="KW-0969">Cilium</keyword>
<evidence type="ECO:0000256" key="1">
    <source>
        <dbReference type="ARBA" id="ARBA00004117"/>
    </source>
</evidence>
<proteinExistence type="inferred from homology"/>
<dbReference type="GO" id="GO:0071973">
    <property type="term" value="P:bacterial-type flagellum-dependent cell motility"/>
    <property type="evidence" value="ECO:0007669"/>
    <property type="project" value="InterPro"/>
</dbReference>
<comment type="function">
    <text evidence="5 6">Structural component of flagellum, the bacterial motility apparatus. Part of the rod structure of flagellar basal body.</text>
</comment>
<sequence>MSELFGKLNPIADMASFFLERSKIIQSNIANADTPFYKPRDLVFEKELESQLKLKKTDPRHFDVSQSRKKFKIVEFQNVNGYDMNKVNVNEELAKLAESAIMFKSLNEVLKKEIGKLKLSIQGR</sequence>
<name>F0S0R2_DESTD</name>
<keyword evidence="7" id="KW-0282">Flagellum</keyword>
<dbReference type="FunCoup" id="F0S0R2">
    <property type="interactions" value="51"/>
</dbReference>
<evidence type="ECO:0000256" key="4">
    <source>
        <dbReference type="ARBA" id="ARBA00023143"/>
    </source>
</evidence>
<keyword evidence="4 6" id="KW-0975">Bacterial flagellum</keyword>
<dbReference type="InParanoid" id="F0S0R2"/>
<protein>
    <recommendedName>
        <fullName evidence="3 6">Flagellar basal body rod protein FlgB</fullName>
    </recommendedName>
</protein>
<dbReference type="HOGENOM" id="CLU_125463_3_0_0"/>
<comment type="subunit">
    <text evidence="6">The basal body constitutes a major portion of the flagellar organelle and consists of a number of rings mounted on a central rod.</text>
</comment>
<dbReference type="GO" id="GO:0030694">
    <property type="term" value="C:bacterial-type flagellum basal body, rod"/>
    <property type="evidence" value="ECO:0007669"/>
    <property type="project" value="InterPro"/>
</dbReference>
<evidence type="ECO:0000313" key="7">
    <source>
        <dbReference type="EMBL" id="ADY73865.1"/>
    </source>
</evidence>
<dbReference type="Proteomes" id="UP000007102">
    <property type="component" value="Chromosome"/>
</dbReference>
<evidence type="ECO:0000313" key="8">
    <source>
        <dbReference type="Proteomes" id="UP000007102"/>
    </source>
</evidence>
<dbReference type="RefSeq" id="WP_013638816.1">
    <property type="nucleotide sequence ID" value="NC_015185.1"/>
</dbReference>
<accession>F0S0R2</accession>
<organism evidence="7 8">
    <name type="scientific">Desulfurobacterium thermolithotrophum (strain DSM 11699 / BSA)</name>
    <dbReference type="NCBI Taxonomy" id="868864"/>
    <lineage>
        <taxon>Bacteria</taxon>
        <taxon>Pseudomonadati</taxon>
        <taxon>Aquificota</taxon>
        <taxon>Aquificia</taxon>
        <taxon>Desulfurobacteriales</taxon>
        <taxon>Desulfurobacteriaceae</taxon>
        <taxon>Desulfurobacterium</taxon>
    </lineage>
</organism>
<dbReference type="AlphaFoldDB" id="F0S0R2"/>